<dbReference type="Proteomes" id="UP000670092">
    <property type="component" value="Unassembled WGS sequence"/>
</dbReference>
<name>A0A8H7YE58_AJECA</name>
<accession>A0A8H7YE58</accession>
<evidence type="ECO:0000313" key="3">
    <source>
        <dbReference type="Proteomes" id="UP000670092"/>
    </source>
</evidence>
<feature type="transmembrane region" description="Helical" evidence="1">
    <location>
        <begin position="25"/>
        <end position="44"/>
    </location>
</feature>
<proteinExistence type="predicted"/>
<dbReference type="EMBL" id="JAEVHI010000005">
    <property type="protein sequence ID" value="KAG5290739.1"/>
    <property type="molecule type" value="Genomic_DNA"/>
</dbReference>
<keyword evidence="1" id="KW-0472">Membrane</keyword>
<reference evidence="2 3" key="1">
    <citation type="submission" date="2021-01" db="EMBL/GenBank/DDBJ databases">
        <title>Chromosome-level genome assembly of a human fungal pathogen reveals clustering of transcriptionally co-regulated genes.</title>
        <authorList>
            <person name="Voorhies M."/>
            <person name="Cohen S."/>
            <person name="Shea T.P."/>
            <person name="Petrus S."/>
            <person name="Munoz J.F."/>
            <person name="Poplawski S."/>
            <person name="Goldman W.E."/>
            <person name="Michael T."/>
            <person name="Cuomo C.A."/>
            <person name="Sil A."/>
            <person name="Beyhan S."/>
        </authorList>
    </citation>
    <scope>NUCLEOTIDE SEQUENCE [LARGE SCALE GENOMIC DNA]</scope>
    <source>
        <strain evidence="2 3">G184AR</strain>
    </source>
</reference>
<sequence length="84" mass="9846">MFTSFCARSIHYFARLMLRNVRIHAYYLFSSLPIVLLIVARLYLTYLSALISISIFLLFLPFFHMFLLDIHILITILLESCIAS</sequence>
<evidence type="ECO:0000256" key="1">
    <source>
        <dbReference type="SAM" id="Phobius"/>
    </source>
</evidence>
<dbReference type="VEuPathDB" id="FungiDB:I7I52_07854"/>
<comment type="caution">
    <text evidence="2">The sequence shown here is derived from an EMBL/GenBank/DDBJ whole genome shotgun (WGS) entry which is preliminary data.</text>
</comment>
<protein>
    <submittedName>
        <fullName evidence="2">Uncharacterized protein</fullName>
    </submittedName>
</protein>
<feature type="transmembrane region" description="Helical" evidence="1">
    <location>
        <begin position="50"/>
        <end position="78"/>
    </location>
</feature>
<gene>
    <name evidence="2" type="ORF">I7I52_07854</name>
</gene>
<keyword evidence="1" id="KW-0812">Transmembrane</keyword>
<evidence type="ECO:0000313" key="2">
    <source>
        <dbReference type="EMBL" id="KAG5290739.1"/>
    </source>
</evidence>
<keyword evidence="1" id="KW-1133">Transmembrane helix</keyword>
<organism evidence="2 3">
    <name type="scientific">Ajellomyces capsulatus</name>
    <name type="common">Darling's disease fungus</name>
    <name type="synonym">Histoplasma capsulatum</name>
    <dbReference type="NCBI Taxonomy" id="5037"/>
    <lineage>
        <taxon>Eukaryota</taxon>
        <taxon>Fungi</taxon>
        <taxon>Dikarya</taxon>
        <taxon>Ascomycota</taxon>
        <taxon>Pezizomycotina</taxon>
        <taxon>Eurotiomycetes</taxon>
        <taxon>Eurotiomycetidae</taxon>
        <taxon>Onygenales</taxon>
        <taxon>Ajellomycetaceae</taxon>
        <taxon>Histoplasma</taxon>
    </lineage>
</organism>
<dbReference type="AlphaFoldDB" id="A0A8H7YE58"/>